<protein>
    <recommendedName>
        <fullName evidence="3">AAA domain-containing protein</fullName>
    </recommendedName>
</protein>
<evidence type="ECO:0000313" key="1">
    <source>
        <dbReference type="EMBL" id="GIH07360.1"/>
    </source>
</evidence>
<reference evidence="1" key="1">
    <citation type="submission" date="2021-01" db="EMBL/GenBank/DDBJ databases">
        <title>Whole genome shotgun sequence of Rhizocola hellebori NBRC 109834.</title>
        <authorList>
            <person name="Komaki H."/>
            <person name="Tamura T."/>
        </authorList>
    </citation>
    <scope>NUCLEOTIDE SEQUENCE</scope>
    <source>
        <strain evidence="1">NBRC 109834</strain>
    </source>
</reference>
<dbReference type="AlphaFoldDB" id="A0A8J3VI93"/>
<keyword evidence="2" id="KW-1185">Reference proteome</keyword>
<dbReference type="Proteomes" id="UP000612899">
    <property type="component" value="Unassembled WGS sequence"/>
</dbReference>
<gene>
    <name evidence="1" type="ORF">Rhe02_54270</name>
</gene>
<organism evidence="1 2">
    <name type="scientific">Rhizocola hellebori</name>
    <dbReference type="NCBI Taxonomy" id="1392758"/>
    <lineage>
        <taxon>Bacteria</taxon>
        <taxon>Bacillati</taxon>
        <taxon>Actinomycetota</taxon>
        <taxon>Actinomycetes</taxon>
        <taxon>Micromonosporales</taxon>
        <taxon>Micromonosporaceae</taxon>
        <taxon>Rhizocola</taxon>
    </lineage>
</organism>
<accession>A0A8J3VI93</accession>
<dbReference type="RefSeq" id="WP_203911152.1">
    <property type="nucleotide sequence ID" value="NZ_BONY01000036.1"/>
</dbReference>
<sequence>MTTLKTRPPTGRIPWPLILVEGPEKAGKSWLLAELSASDKVGQTYWLDLGEGAADEYGAIPGARYLVLEHDGTWRSILGQVEAVRAEAERVAKLGEPPVVLGIDSSTAEWDLHKDWAQGKAKDRLKRNGKGVAADVEVTVSMDLWNEATARHRRLMTILMTFPGIVVVTARGKDVAAMDGNGKPIANTKEYKVEGQKNLAFDCSVWIRVSREHPPLVVGARSVHAGVRPGVDRPRPMPGLTLERVIFDILKCEPATAHVRDLVNPQGEEGPEPQQLGKRQMEELMALLEKAELNSKELALPYINEAIKPESVEKTAQLSVDQAEQVLVKLRKYVAQLEPATDKASAVTE</sequence>
<evidence type="ECO:0000313" key="2">
    <source>
        <dbReference type="Proteomes" id="UP000612899"/>
    </source>
</evidence>
<name>A0A8J3VI93_9ACTN</name>
<dbReference type="EMBL" id="BONY01000036">
    <property type="protein sequence ID" value="GIH07360.1"/>
    <property type="molecule type" value="Genomic_DNA"/>
</dbReference>
<comment type="caution">
    <text evidence="1">The sequence shown here is derived from an EMBL/GenBank/DDBJ whole genome shotgun (WGS) entry which is preliminary data.</text>
</comment>
<evidence type="ECO:0008006" key="3">
    <source>
        <dbReference type="Google" id="ProtNLM"/>
    </source>
</evidence>
<proteinExistence type="predicted"/>